<sequence>MPLDDIRKIHIAKKESLERKGQNAYPISAKRTHTCEETVRDVESLLASEKEVILCGRIMALREHGGSTFAHIADGTGKFQIYAKKDSLGEAAYKEFLELFDIGDIVQARGVIFRTRRGEATLEVADVKMLSKSILPLPEKWHGLKDTEERYRKRYIDLLMNEEVREIFEIRSKIVKATREFLDSNGFLEVETSILQQIPGGASAKPFKTHLNALGMDLYLRVAPELDLKKLLVGGIERVYEIGRSFRNEGMDHSHNPEFTSLEFYCAYMDYKELMKFSEKLFEHIFRAVGKYPVLKYDDTEINLSGPWPRIEFAALFEKYLNIKYDDLNRDSLAKEAEKFGIKSERHLNKGQIGDLIYKKALRQKLVEPTFVIHHPAELAPLAKPLPDNPKYDARFQLIVNGWELVNAFSELNDPFLQRELFEAQEKQLRAGDEEAQRLDESFVEALEYGMPPAAGFAFGVDRLTALLTNSHSLREVILFPTMRPR</sequence>
<dbReference type="CDD" id="cd04322">
    <property type="entry name" value="LysRS_N"/>
    <property type="match status" value="1"/>
</dbReference>
<dbReference type="Gene3D" id="3.30.930.10">
    <property type="entry name" value="Bira Bifunctional Protein, Domain 2"/>
    <property type="match status" value="1"/>
</dbReference>
<dbReference type="GO" id="GO:0005524">
    <property type="term" value="F:ATP binding"/>
    <property type="evidence" value="ECO:0007669"/>
    <property type="project" value="UniProtKB-UniRule"/>
</dbReference>
<comment type="similarity">
    <text evidence="7">Belongs to the class-II aminoacyl-tRNA synthetase family.</text>
</comment>
<dbReference type="NCBIfam" id="TIGR00499">
    <property type="entry name" value="lysS_bact"/>
    <property type="match status" value="1"/>
</dbReference>
<dbReference type="GO" id="GO:0006430">
    <property type="term" value="P:lysyl-tRNA aminoacylation"/>
    <property type="evidence" value="ECO:0007669"/>
    <property type="project" value="UniProtKB-UniRule"/>
</dbReference>
<dbReference type="CDD" id="cd00775">
    <property type="entry name" value="LysRS_core"/>
    <property type="match status" value="1"/>
</dbReference>
<dbReference type="GO" id="GO:0000287">
    <property type="term" value="F:magnesium ion binding"/>
    <property type="evidence" value="ECO:0007669"/>
    <property type="project" value="UniProtKB-UniRule"/>
</dbReference>
<dbReference type="GO" id="GO:0005829">
    <property type="term" value="C:cytosol"/>
    <property type="evidence" value="ECO:0007669"/>
    <property type="project" value="TreeGrafter"/>
</dbReference>
<dbReference type="InterPro" id="IPR002313">
    <property type="entry name" value="Lys-tRNA-ligase_II"/>
</dbReference>
<dbReference type="SUPFAM" id="SSF55681">
    <property type="entry name" value="Class II aaRS and biotin synthetases"/>
    <property type="match status" value="1"/>
</dbReference>
<feature type="binding site" evidence="7">
    <location>
        <position position="404"/>
    </location>
    <ligand>
        <name>Mg(2+)</name>
        <dbReference type="ChEBI" id="CHEBI:18420"/>
        <label>2</label>
    </ligand>
</feature>
<keyword evidence="7 8" id="KW-0460">Magnesium</keyword>
<evidence type="ECO:0000256" key="8">
    <source>
        <dbReference type="RuleBase" id="RU000336"/>
    </source>
</evidence>
<feature type="binding site" evidence="7">
    <location>
        <position position="404"/>
    </location>
    <ligand>
        <name>Mg(2+)</name>
        <dbReference type="ChEBI" id="CHEBI:18420"/>
        <label>1</label>
    </ligand>
</feature>
<dbReference type="InterPro" id="IPR018149">
    <property type="entry name" value="Lys-tRNA-synth_II_C"/>
</dbReference>
<gene>
    <name evidence="7" type="primary">lysS</name>
    <name evidence="10" type="ORF">A2827_02480</name>
</gene>
<comment type="caution">
    <text evidence="7">Lacks conserved residue(s) required for the propagation of feature annotation.</text>
</comment>
<keyword evidence="4 7" id="KW-0067">ATP-binding</keyword>
<evidence type="ECO:0000256" key="4">
    <source>
        <dbReference type="ARBA" id="ARBA00022840"/>
    </source>
</evidence>
<dbReference type="Pfam" id="PF00152">
    <property type="entry name" value="tRNA-synt_2"/>
    <property type="match status" value="1"/>
</dbReference>
<dbReference type="InterPro" id="IPR004365">
    <property type="entry name" value="NA-bd_OB_tRNA"/>
</dbReference>
<evidence type="ECO:0000256" key="2">
    <source>
        <dbReference type="ARBA" id="ARBA00022723"/>
    </source>
</evidence>
<accession>A0A1G2H8K0</accession>
<evidence type="ECO:0000256" key="7">
    <source>
        <dbReference type="HAMAP-Rule" id="MF_00252"/>
    </source>
</evidence>
<comment type="caution">
    <text evidence="10">The sequence shown here is derived from an EMBL/GenBank/DDBJ whole genome shotgun (WGS) entry which is preliminary data.</text>
</comment>
<evidence type="ECO:0000256" key="5">
    <source>
        <dbReference type="ARBA" id="ARBA00023146"/>
    </source>
</evidence>
<dbReference type="SUPFAM" id="SSF50249">
    <property type="entry name" value="Nucleic acid-binding proteins"/>
    <property type="match status" value="1"/>
</dbReference>
<evidence type="ECO:0000256" key="6">
    <source>
        <dbReference type="ARBA" id="ARBA00048573"/>
    </source>
</evidence>
<dbReference type="Pfam" id="PF01336">
    <property type="entry name" value="tRNA_anti-codon"/>
    <property type="match status" value="1"/>
</dbReference>
<organism evidence="10 11">
    <name type="scientific">Candidatus Spechtbacteria bacterium RIFCSPHIGHO2_01_FULL_43_30</name>
    <dbReference type="NCBI Taxonomy" id="1802158"/>
    <lineage>
        <taxon>Bacteria</taxon>
        <taxon>Candidatus Spechtiibacteriota</taxon>
    </lineage>
</organism>
<keyword evidence="5 7" id="KW-0030">Aminoacyl-tRNA synthetase</keyword>
<dbReference type="EMBL" id="MHOD01000012">
    <property type="protein sequence ID" value="OGZ58268.1"/>
    <property type="molecule type" value="Genomic_DNA"/>
</dbReference>
<comment type="subunit">
    <text evidence="7">Homodimer.</text>
</comment>
<evidence type="ECO:0000313" key="11">
    <source>
        <dbReference type="Proteomes" id="UP000177932"/>
    </source>
</evidence>
<dbReference type="PANTHER" id="PTHR42918:SF15">
    <property type="entry name" value="LYSINE--TRNA LIGASE, CHLOROPLASTIC_MITOCHONDRIAL"/>
    <property type="match status" value="1"/>
</dbReference>
<proteinExistence type="inferred from homology"/>
<dbReference type="InterPro" id="IPR006195">
    <property type="entry name" value="aa-tRNA-synth_II"/>
</dbReference>
<evidence type="ECO:0000256" key="1">
    <source>
        <dbReference type="ARBA" id="ARBA00022598"/>
    </source>
</evidence>
<dbReference type="InterPro" id="IPR004364">
    <property type="entry name" value="Aa-tRNA-synt_II"/>
</dbReference>
<dbReference type="NCBIfam" id="NF001756">
    <property type="entry name" value="PRK00484.1"/>
    <property type="match status" value="1"/>
</dbReference>
<keyword evidence="1 7" id="KW-0436">Ligase</keyword>
<name>A0A1G2H8K0_9BACT</name>
<evidence type="ECO:0000259" key="9">
    <source>
        <dbReference type="PROSITE" id="PS50862"/>
    </source>
</evidence>
<protein>
    <recommendedName>
        <fullName evidence="7">Lysine--tRNA ligase</fullName>
        <ecNumber evidence="7">6.1.1.6</ecNumber>
    </recommendedName>
    <alternativeName>
        <fullName evidence="7">Lysyl-tRNA synthetase</fullName>
        <shortName evidence="7">LysRS</shortName>
    </alternativeName>
</protein>
<dbReference type="InterPro" id="IPR044136">
    <property type="entry name" value="Lys-tRNA-ligase_II_N"/>
</dbReference>
<evidence type="ECO:0000256" key="3">
    <source>
        <dbReference type="ARBA" id="ARBA00022741"/>
    </source>
</evidence>
<keyword evidence="2 7" id="KW-0479">Metal-binding</keyword>
<dbReference type="AlphaFoldDB" id="A0A1G2H8K0"/>
<dbReference type="Proteomes" id="UP000177932">
    <property type="component" value="Unassembled WGS sequence"/>
</dbReference>
<evidence type="ECO:0000313" key="10">
    <source>
        <dbReference type="EMBL" id="OGZ58268.1"/>
    </source>
</evidence>
<reference evidence="10 11" key="1">
    <citation type="journal article" date="2016" name="Nat. Commun.">
        <title>Thousands of microbial genomes shed light on interconnected biogeochemical processes in an aquifer system.</title>
        <authorList>
            <person name="Anantharaman K."/>
            <person name="Brown C.T."/>
            <person name="Hug L.A."/>
            <person name="Sharon I."/>
            <person name="Castelle C.J."/>
            <person name="Probst A.J."/>
            <person name="Thomas B.C."/>
            <person name="Singh A."/>
            <person name="Wilkins M.J."/>
            <person name="Karaoz U."/>
            <person name="Brodie E.L."/>
            <person name="Williams K.H."/>
            <person name="Hubbard S.S."/>
            <person name="Banfield J.F."/>
        </authorList>
    </citation>
    <scope>NUCLEOTIDE SEQUENCE [LARGE SCALE GENOMIC DNA]</scope>
</reference>
<dbReference type="PRINTS" id="PR00982">
    <property type="entry name" value="TRNASYNTHLYS"/>
</dbReference>
<dbReference type="Gene3D" id="2.40.50.140">
    <property type="entry name" value="Nucleic acid-binding proteins"/>
    <property type="match status" value="1"/>
</dbReference>
<comment type="cofactor">
    <cofactor evidence="7 8">
        <name>Mg(2+)</name>
        <dbReference type="ChEBI" id="CHEBI:18420"/>
    </cofactor>
    <text evidence="7 8">Binds 3 Mg(2+) ions per subunit.</text>
</comment>
<comment type="catalytic activity">
    <reaction evidence="6 7 8">
        <text>tRNA(Lys) + L-lysine + ATP = L-lysyl-tRNA(Lys) + AMP + diphosphate</text>
        <dbReference type="Rhea" id="RHEA:20792"/>
        <dbReference type="Rhea" id="RHEA-COMP:9696"/>
        <dbReference type="Rhea" id="RHEA-COMP:9697"/>
        <dbReference type="ChEBI" id="CHEBI:30616"/>
        <dbReference type="ChEBI" id="CHEBI:32551"/>
        <dbReference type="ChEBI" id="CHEBI:33019"/>
        <dbReference type="ChEBI" id="CHEBI:78442"/>
        <dbReference type="ChEBI" id="CHEBI:78529"/>
        <dbReference type="ChEBI" id="CHEBI:456215"/>
        <dbReference type="EC" id="6.1.1.6"/>
    </reaction>
</comment>
<dbReference type="HAMAP" id="MF_00252">
    <property type="entry name" value="Lys_tRNA_synth_class2"/>
    <property type="match status" value="1"/>
</dbReference>
<dbReference type="InterPro" id="IPR012340">
    <property type="entry name" value="NA-bd_OB-fold"/>
</dbReference>
<feature type="domain" description="Aminoacyl-transfer RNA synthetases class-II family profile" evidence="9">
    <location>
        <begin position="168"/>
        <end position="485"/>
    </location>
</feature>
<dbReference type="GO" id="GO:0000049">
    <property type="term" value="F:tRNA binding"/>
    <property type="evidence" value="ECO:0007669"/>
    <property type="project" value="TreeGrafter"/>
</dbReference>
<dbReference type="GO" id="GO:0004824">
    <property type="term" value="F:lysine-tRNA ligase activity"/>
    <property type="evidence" value="ECO:0007669"/>
    <property type="project" value="UniProtKB-UniRule"/>
</dbReference>
<dbReference type="EC" id="6.1.1.6" evidence="7"/>
<dbReference type="InterPro" id="IPR045864">
    <property type="entry name" value="aa-tRNA-synth_II/BPL/LPL"/>
</dbReference>
<dbReference type="STRING" id="1802158.A2827_02480"/>
<dbReference type="PANTHER" id="PTHR42918">
    <property type="entry name" value="LYSYL-TRNA SYNTHETASE"/>
    <property type="match status" value="1"/>
</dbReference>
<keyword evidence="3 7" id="KW-0547">Nucleotide-binding</keyword>
<keyword evidence="7" id="KW-0963">Cytoplasm</keyword>
<dbReference type="PROSITE" id="PS50862">
    <property type="entry name" value="AA_TRNA_LIGASE_II"/>
    <property type="match status" value="1"/>
</dbReference>
<comment type="subcellular location">
    <subcellularLocation>
        <location evidence="7">Cytoplasm</location>
    </subcellularLocation>
</comment>
<keyword evidence="7" id="KW-0648">Protein biosynthesis</keyword>